<name>A0A7Y3RIQ9_9PROT</name>
<dbReference type="PROSITE" id="PS51257">
    <property type="entry name" value="PROKAR_LIPOPROTEIN"/>
    <property type="match status" value="1"/>
</dbReference>
<dbReference type="AlphaFoldDB" id="A0A7Y3RIQ9"/>
<evidence type="ECO:0008006" key="3">
    <source>
        <dbReference type="Google" id="ProtNLM"/>
    </source>
</evidence>
<protein>
    <recommendedName>
        <fullName evidence="3">Lipoprotein</fullName>
    </recommendedName>
</protein>
<dbReference type="EMBL" id="JABFCX010000002">
    <property type="protein sequence ID" value="NNU14830.1"/>
    <property type="molecule type" value="Genomic_DNA"/>
</dbReference>
<reference evidence="1 2" key="1">
    <citation type="submission" date="2020-05" db="EMBL/GenBank/DDBJ databases">
        <title>Parvularcula mediterraneae sp. nov., isolated from polypropylene straw from shallow seawater of the seashore of Laganas in Zakynthos island, Greece.</title>
        <authorList>
            <person name="Szabo I."/>
            <person name="Al-Omari J."/>
            <person name="Rado J."/>
            <person name="Szerdahelyi G.S."/>
        </authorList>
    </citation>
    <scope>NUCLEOTIDE SEQUENCE [LARGE SCALE GENOMIC DNA]</scope>
    <source>
        <strain evidence="1 2">ZS-1/3</strain>
    </source>
</reference>
<dbReference type="RefSeq" id="WP_173195803.1">
    <property type="nucleotide sequence ID" value="NZ_JABFCX010000002.1"/>
</dbReference>
<evidence type="ECO:0000313" key="1">
    <source>
        <dbReference type="EMBL" id="NNU14830.1"/>
    </source>
</evidence>
<gene>
    <name evidence="1" type="ORF">HK107_00655</name>
</gene>
<sequence>MKLFRLAPIAALVLAACSTSVPEEPAVQRAAAAPRATLNTVSVGGMSVRTLADPSSAREIERRARLSAAAAFEGDNKGNACFQDPQFRGVVGGELNSAQTRRREFWTYSVCGEAYEVPVTVNKRSGSTTVDFSVGSGREAR</sequence>
<evidence type="ECO:0000313" key="2">
    <source>
        <dbReference type="Proteomes" id="UP000536835"/>
    </source>
</evidence>
<keyword evidence="2" id="KW-1185">Reference proteome</keyword>
<dbReference type="Proteomes" id="UP000536835">
    <property type="component" value="Unassembled WGS sequence"/>
</dbReference>
<organism evidence="1 2">
    <name type="scientific">Parvularcula mediterranea</name>
    <dbReference type="NCBI Taxonomy" id="2732508"/>
    <lineage>
        <taxon>Bacteria</taxon>
        <taxon>Pseudomonadati</taxon>
        <taxon>Pseudomonadota</taxon>
        <taxon>Alphaproteobacteria</taxon>
        <taxon>Parvularculales</taxon>
        <taxon>Parvularculaceae</taxon>
        <taxon>Parvularcula</taxon>
    </lineage>
</organism>
<accession>A0A7Y3RIQ9</accession>
<proteinExistence type="predicted"/>
<comment type="caution">
    <text evidence="1">The sequence shown here is derived from an EMBL/GenBank/DDBJ whole genome shotgun (WGS) entry which is preliminary data.</text>
</comment>